<evidence type="ECO:0000313" key="3">
    <source>
        <dbReference type="Proteomes" id="UP000176424"/>
    </source>
</evidence>
<organism evidence="2 3">
    <name type="scientific">Candidatus Amesbacteria bacterium RIFOXYB1_FULL_44_23</name>
    <dbReference type="NCBI Taxonomy" id="1797263"/>
    <lineage>
        <taxon>Bacteria</taxon>
        <taxon>Candidatus Amesiibacteriota</taxon>
    </lineage>
</organism>
<sequence>MAHSESEAIINCKDWLRKHWWRTVLAISILGSALGGGAALVEKTKQDFRQKFSHEPQVGLSLTEGVLTLGFTTDSSQMKKWGAGPYHCGRTETIVQKLDANRHFTRQVEWAGITIAAGPGCKDWEWYEGPDNYDLLPPTK</sequence>
<keyword evidence="1" id="KW-0812">Transmembrane</keyword>
<feature type="transmembrane region" description="Helical" evidence="1">
    <location>
        <begin position="20"/>
        <end position="41"/>
    </location>
</feature>
<dbReference type="Proteomes" id="UP000176424">
    <property type="component" value="Unassembled WGS sequence"/>
</dbReference>
<keyword evidence="1" id="KW-0472">Membrane</keyword>
<comment type="caution">
    <text evidence="2">The sequence shown here is derived from an EMBL/GenBank/DDBJ whole genome shotgun (WGS) entry which is preliminary data.</text>
</comment>
<dbReference type="STRING" id="1797263.A2397_01845"/>
<dbReference type="AlphaFoldDB" id="A0A1F4ZSR3"/>
<reference evidence="2 3" key="1">
    <citation type="journal article" date="2016" name="Nat. Commun.">
        <title>Thousands of microbial genomes shed light on interconnected biogeochemical processes in an aquifer system.</title>
        <authorList>
            <person name="Anantharaman K."/>
            <person name="Brown C.T."/>
            <person name="Hug L.A."/>
            <person name="Sharon I."/>
            <person name="Castelle C.J."/>
            <person name="Probst A.J."/>
            <person name="Thomas B.C."/>
            <person name="Singh A."/>
            <person name="Wilkins M.J."/>
            <person name="Karaoz U."/>
            <person name="Brodie E.L."/>
            <person name="Williams K.H."/>
            <person name="Hubbard S.S."/>
            <person name="Banfield J.F."/>
        </authorList>
    </citation>
    <scope>NUCLEOTIDE SEQUENCE [LARGE SCALE GENOMIC DNA]</scope>
</reference>
<protein>
    <submittedName>
        <fullName evidence="2">Uncharacterized protein</fullName>
    </submittedName>
</protein>
<dbReference type="EMBL" id="MEXR01000032">
    <property type="protein sequence ID" value="OGD09411.1"/>
    <property type="molecule type" value="Genomic_DNA"/>
</dbReference>
<evidence type="ECO:0000313" key="2">
    <source>
        <dbReference type="EMBL" id="OGD09411.1"/>
    </source>
</evidence>
<evidence type="ECO:0000256" key="1">
    <source>
        <dbReference type="SAM" id="Phobius"/>
    </source>
</evidence>
<proteinExistence type="predicted"/>
<keyword evidence="1" id="KW-1133">Transmembrane helix</keyword>
<gene>
    <name evidence="2" type="ORF">A2397_01845</name>
</gene>
<accession>A0A1F4ZSR3</accession>
<name>A0A1F4ZSR3_9BACT</name>